<dbReference type="Pfam" id="PF14897">
    <property type="entry name" value="EpsG"/>
    <property type="match status" value="1"/>
</dbReference>
<accession>A0ABZ2MZX1</accession>
<keyword evidence="1" id="KW-0472">Membrane</keyword>
<keyword evidence="3" id="KW-1185">Reference proteome</keyword>
<protein>
    <submittedName>
        <fullName evidence="2">EpsG family protein</fullName>
    </submittedName>
</protein>
<feature type="transmembrane region" description="Helical" evidence="1">
    <location>
        <begin position="6"/>
        <end position="25"/>
    </location>
</feature>
<sequence length="355" mass="41374">MTIFWINLTLVYMFTLFARFISKPLSLGSNFVSPNKLFVFLAISSLVLVSGLRNNIGDTYFYMHSYTESDFTWEYVVTNKDPGFGILQMLLQTISEDPQLLIFITALITNLLIGITLYKYSRMIELSFYVYITAGIFTVSMNGIRQFLAASIIFIATKYILNGDFKKYSLIVILASTIHQSALILIPIYFIVRREAWTKVTFLLFALAIFIVMGFNQFSEMLFASLEDTQYSNYSTFDEGGANNIRALVEAVPVIIAFLGRKKLREMWPKSDIIVNLSIISLIFMIIATQNWIFARFNIYFSLYNLILISWIIYLFKENNRKFVYYGLLVCYLMYFYYEQVISLGMYYRSDYINF</sequence>
<name>A0ABZ2MZX1_9BACI</name>
<evidence type="ECO:0000313" key="2">
    <source>
        <dbReference type="EMBL" id="WXB90889.1"/>
    </source>
</evidence>
<evidence type="ECO:0000313" key="3">
    <source>
        <dbReference type="Proteomes" id="UP001368328"/>
    </source>
</evidence>
<dbReference type="Proteomes" id="UP001368328">
    <property type="component" value="Chromosome"/>
</dbReference>
<reference evidence="2 3" key="1">
    <citation type="submission" date="2024-02" db="EMBL/GenBank/DDBJ databases">
        <title>Seven novel Bacillus-like species.</title>
        <authorList>
            <person name="Liu G."/>
        </authorList>
    </citation>
    <scope>NUCLEOTIDE SEQUENCE [LARGE SCALE GENOMIC DNA]</scope>
    <source>
        <strain evidence="2 3">FJAT-53654</strain>
    </source>
</reference>
<feature type="transmembrane region" description="Helical" evidence="1">
    <location>
        <begin position="273"/>
        <end position="293"/>
    </location>
</feature>
<feature type="transmembrane region" description="Helical" evidence="1">
    <location>
        <begin position="323"/>
        <end position="338"/>
    </location>
</feature>
<feature type="transmembrane region" description="Helical" evidence="1">
    <location>
        <begin position="202"/>
        <end position="224"/>
    </location>
</feature>
<feature type="transmembrane region" description="Helical" evidence="1">
    <location>
        <begin position="299"/>
        <end position="316"/>
    </location>
</feature>
<dbReference type="RefSeq" id="WP_338789105.1">
    <property type="nucleotide sequence ID" value="NZ_CP147403.1"/>
</dbReference>
<feature type="transmembrane region" description="Helical" evidence="1">
    <location>
        <begin position="37"/>
        <end position="56"/>
    </location>
</feature>
<feature type="transmembrane region" description="Helical" evidence="1">
    <location>
        <begin position="100"/>
        <end position="118"/>
    </location>
</feature>
<keyword evidence="1" id="KW-0812">Transmembrane</keyword>
<feature type="transmembrane region" description="Helical" evidence="1">
    <location>
        <begin position="168"/>
        <end position="190"/>
    </location>
</feature>
<dbReference type="InterPro" id="IPR049458">
    <property type="entry name" value="EpsG-like"/>
</dbReference>
<keyword evidence="1" id="KW-1133">Transmembrane helix</keyword>
<gene>
    <name evidence="2" type="ORF">WCV66_12165</name>
</gene>
<proteinExistence type="predicted"/>
<evidence type="ECO:0000256" key="1">
    <source>
        <dbReference type="SAM" id="Phobius"/>
    </source>
</evidence>
<feature type="transmembrane region" description="Helical" evidence="1">
    <location>
        <begin position="130"/>
        <end position="156"/>
    </location>
</feature>
<dbReference type="EMBL" id="CP147403">
    <property type="protein sequence ID" value="WXB90889.1"/>
    <property type="molecule type" value="Genomic_DNA"/>
</dbReference>
<organism evidence="2 3">
    <name type="scientific">Metabacillus rhizosphaerae</name>
    <dbReference type="NCBI Taxonomy" id="3117747"/>
    <lineage>
        <taxon>Bacteria</taxon>
        <taxon>Bacillati</taxon>
        <taxon>Bacillota</taxon>
        <taxon>Bacilli</taxon>
        <taxon>Bacillales</taxon>
        <taxon>Bacillaceae</taxon>
        <taxon>Metabacillus</taxon>
    </lineage>
</organism>